<dbReference type="InterPro" id="IPR007110">
    <property type="entry name" value="Ig-like_dom"/>
</dbReference>
<evidence type="ECO:0000256" key="2">
    <source>
        <dbReference type="ARBA" id="ARBA00023319"/>
    </source>
</evidence>
<evidence type="ECO:0000313" key="7">
    <source>
        <dbReference type="EMBL" id="KAK2186864.1"/>
    </source>
</evidence>
<protein>
    <submittedName>
        <fullName evidence="7">Uncharacterized protein</fullName>
    </submittedName>
</protein>
<proteinExistence type="predicted"/>
<dbReference type="InterPro" id="IPR003598">
    <property type="entry name" value="Ig_sub2"/>
</dbReference>
<comment type="caution">
    <text evidence="7">The sequence shown here is derived from an EMBL/GenBank/DDBJ whole genome shotgun (WGS) entry which is preliminary data.</text>
</comment>
<keyword evidence="1" id="KW-1015">Disulfide bond</keyword>
<dbReference type="GO" id="GO:0004672">
    <property type="term" value="F:protein kinase activity"/>
    <property type="evidence" value="ECO:0007669"/>
    <property type="project" value="InterPro"/>
</dbReference>
<name>A0AAD9P2I2_RIDPI</name>
<dbReference type="FunFam" id="2.60.40.10:FF:000032">
    <property type="entry name" value="palladin isoform X1"/>
    <property type="match status" value="1"/>
</dbReference>
<evidence type="ECO:0000259" key="5">
    <source>
        <dbReference type="PROSITE" id="PS50835"/>
    </source>
</evidence>
<feature type="domain" description="Protein kinase" evidence="4">
    <location>
        <begin position="408"/>
        <end position="662"/>
    </location>
</feature>
<dbReference type="SUPFAM" id="SSF48726">
    <property type="entry name" value="Immunoglobulin"/>
    <property type="match status" value="1"/>
</dbReference>
<dbReference type="InterPro" id="IPR036116">
    <property type="entry name" value="FN3_sf"/>
</dbReference>
<gene>
    <name evidence="7" type="ORF">NP493_186g03133</name>
</gene>
<dbReference type="InterPro" id="IPR011009">
    <property type="entry name" value="Kinase-like_dom_sf"/>
</dbReference>
<feature type="region of interest" description="Disordered" evidence="3">
    <location>
        <begin position="82"/>
        <end position="105"/>
    </location>
</feature>
<dbReference type="Pfam" id="PF00069">
    <property type="entry name" value="Pkinase"/>
    <property type="match status" value="1"/>
</dbReference>
<dbReference type="InterPro" id="IPR013783">
    <property type="entry name" value="Ig-like_fold"/>
</dbReference>
<accession>A0AAD9P2I2</accession>
<dbReference type="CDD" id="cd00063">
    <property type="entry name" value="FN3"/>
    <property type="match status" value="1"/>
</dbReference>
<feature type="region of interest" description="Disordered" evidence="3">
    <location>
        <begin position="352"/>
        <end position="377"/>
    </location>
</feature>
<dbReference type="GO" id="GO:0005524">
    <property type="term" value="F:ATP binding"/>
    <property type="evidence" value="ECO:0007669"/>
    <property type="project" value="InterPro"/>
</dbReference>
<dbReference type="AlphaFoldDB" id="A0AAD9P2I2"/>
<dbReference type="SMART" id="SM00060">
    <property type="entry name" value="FN3"/>
    <property type="match status" value="1"/>
</dbReference>
<evidence type="ECO:0000313" key="8">
    <source>
        <dbReference type="Proteomes" id="UP001209878"/>
    </source>
</evidence>
<feature type="domain" description="Ig-like" evidence="5">
    <location>
        <begin position="144"/>
        <end position="228"/>
    </location>
</feature>
<dbReference type="EMBL" id="JAODUO010000186">
    <property type="protein sequence ID" value="KAK2186864.1"/>
    <property type="molecule type" value="Genomic_DNA"/>
</dbReference>
<dbReference type="Pfam" id="PF07679">
    <property type="entry name" value="I-set"/>
    <property type="match status" value="1"/>
</dbReference>
<dbReference type="PROSITE" id="PS50011">
    <property type="entry name" value="PROTEIN_KINASE_DOM"/>
    <property type="match status" value="1"/>
</dbReference>
<evidence type="ECO:0000256" key="3">
    <source>
        <dbReference type="SAM" id="MobiDB-lite"/>
    </source>
</evidence>
<evidence type="ECO:0000259" key="6">
    <source>
        <dbReference type="PROSITE" id="PS50853"/>
    </source>
</evidence>
<dbReference type="InterPro" id="IPR036179">
    <property type="entry name" value="Ig-like_dom_sf"/>
</dbReference>
<feature type="compositionally biased region" description="Polar residues" evidence="3">
    <location>
        <begin position="353"/>
        <end position="374"/>
    </location>
</feature>
<keyword evidence="2" id="KW-0393">Immunoglobulin domain</keyword>
<dbReference type="SMART" id="SM00408">
    <property type="entry name" value="IGc2"/>
    <property type="match status" value="1"/>
</dbReference>
<dbReference type="InterPro" id="IPR000719">
    <property type="entry name" value="Prot_kinase_dom"/>
</dbReference>
<dbReference type="Gene3D" id="1.10.510.10">
    <property type="entry name" value="Transferase(Phosphotransferase) domain 1"/>
    <property type="match status" value="1"/>
</dbReference>
<dbReference type="PANTHER" id="PTHR24347">
    <property type="entry name" value="SERINE/THREONINE-PROTEIN KINASE"/>
    <property type="match status" value="1"/>
</dbReference>
<dbReference type="PROSITE" id="PS50835">
    <property type="entry name" value="IG_LIKE"/>
    <property type="match status" value="1"/>
</dbReference>
<evidence type="ECO:0000259" key="4">
    <source>
        <dbReference type="PROSITE" id="PS50011"/>
    </source>
</evidence>
<keyword evidence="8" id="KW-1185">Reference proteome</keyword>
<feature type="domain" description="Fibronectin type-III" evidence="6">
    <location>
        <begin position="241"/>
        <end position="334"/>
    </location>
</feature>
<reference evidence="7" key="1">
    <citation type="journal article" date="2023" name="Mol. Biol. Evol.">
        <title>Third-Generation Sequencing Reveals the Adaptive Role of the Epigenome in Three Deep-Sea Polychaetes.</title>
        <authorList>
            <person name="Perez M."/>
            <person name="Aroh O."/>
            <person name="Sun Y."/>
            <person name="Lan Y."/>
            <person name="Juniper S.K."/>
            <person name="Young C.R."/>
            <person name="Angers B."/>
            <person name="Qian P.Y."/>
        </authorList>
    </citation>
    <scope>NUCLEOTIDE SEQUENCE</scope>
    <source>
        <strain evidence="7">R07B-5</strain>
    </source>
</reference>
<organism evidence="7 8">
    <name type="scientific">Ridgeia piscesae</name>
    <name type="common">Tubeworm</name>
    <dbReference type="NCBI Taxonomy" id="27915"/>
    <lineage>
        <taxon>Eukaryota</taxon>
        <taxon>Metazoa</taxon>
        <taxon>Spiralia</taxon>
        <taxon>Lophotrochozoa</taxon>
        <taxon>Annelida</taxon>
        <taxon>Polychaeta</taxon>
        <taxon>Sedentaria</taxon>
        <taxon>Canalipalpata</taxon>
        <taxon>Sabellida</taxon>
        <taxon>Siboglinidae</taxon>
        <taxon>Ridgeia</taxon>
    </lineage>
</organism>
<dbReference type="Gene3D" id="3.30.200.20">
    <property type="entry name" value="Phosphorylase Kinase, domain 1"/>
    <property type="match status" value="1"/>
</dbReference>
<dbReference type="InterPro" id="IPR003961">
    <property type="entry name" value="FN3_dom"/>
</dbReference>
<dbReference type="SUPFAM" id="SSF49265">
    <property type="entry name" value="Fibronectin type III"/>
    <property type="match status" value="1"/>
</dbReference>
<dbReference type="Pfam" id="PF00041">
    <property type="entry name" value="fn3"/>
    <property type="match status" value="1"/>
</dbReference>
<dbReference type="SUPFAM" id="SSF56112">
    <property type="entry name" value="Protein kinase-like (PK-like)"/>
    <property type="match status" value="1"/>
</dbReference>
<evidence type="ECO:0000256" key="1">
    <source>
        <dbReference type="ARBA" id="ARBA00023157"/>
    </source>
</evidence>
<dbReference type="InterPro" id="IPR013098">
    <property type="entry name" value="Ig_I-set"/>
</dbReference>
<dbReference type="PROSITE" id="PS50853">
    <property type="entry name" value="FN3"/>
    <property type="match status" value="1"/>
</dbReference>
<sequence length="724" mass="82275">MLQAGDTIDKRRFFQLMLGRSSVSSAPSVAGSVSSSEWGREYEDEDTWYQFADVYQSGMDTHLLPTSDTAMSLRMAQYRRTGARRVDPPARPSMKQRLQMSDVPARPAETFDRLSPVTSGRGRPALWQLKDIADDDGADGQGFPPIFKEKIRDKAYNVGDSCTLRVHLIGRPRPAVSWYRNEELLTDGGRVRTASLDDGHFSITVLSTKPHDFGVYKCVARNRYGTVTCRARMLLGDHPTRPGRPHVTKVSDREAYMIWEEPESDGNSYITSYRVDWHRPGDERWTNATYCIDECALVKGLRASTTYRFRVAAINAFGTSPYSWASVEIKTKDKGAEPINIDCITKKILLRSRQATSRPSPETSPVASPATSPYGSLEDLSELAGKKTGAADIDREIQLQEIDPEKFLEFGSELWRGRFSLIRNVKSRHGAGRPRVVKIIPYDPLRPDDCLRELELLKAVRQEHIVRLYEGYVWNDFVFLVYEKLFGENVARSLSLKNKYNEYHVTNIVKQVLDACQFLHHRGIVHLNLQPDSVIMVSRRRFEVKIVDFSRSRKITSYDGEPVPREGMVEFMAPEKVAKENVGVAADMWGVGVLAFILLSGVSPFYAESEDEMWTNIKSVRYDVHLLYHNVTKYALKFLYQTLRRNPKSRLTTADCLDDRWLQLSPHMVKYRKAAQFATDKIRAFEESYVARRMAGAAPSAWLVKTYGTAAAEFTDDTEDVFAS</sequence>
<dbReference type="Gene3D" id="2.60.40.10">
    <property type="entry name" value="Immunoglobulins"/>
    <property type="match status" value="2"/>
</dbReference>
<dbReference type="Proteomes" id="UP001209878">
    <property type="component" value="Unassembled WGS sequence"/>
</dbReference>